<keyword evidence="1" id="KW-0472">Membrane</keyword>
<dbReference type="Proteomes" id="UP001422074">
    <property type="component" value="Unassembled WGS sequence"/>
</dbReference>
<keyword evidence="4" id="KW-1185">Reference proteome</keyword>
<dbReference type="Pfam" id="PF01569">
    <property type="entry name" value="PAP2"/>
    <property type="match status" value="1"/>
</dbReference>
<keyword evidence="1" id="KW-1133">Transmembrane helix</keyword>
<accession>A0ABU9X6M9</accession>
<keyword evidence="1" id="KW-0812">Transmembrane</keyword>
<comment type="caution">
    <text evidence="3">The sequence shown here is derived from an EMBL/GenBank/DDBJ whole genome shotgun (WGS) entry which is preliminary data.</text>
</comment>
<dbReference type="InterPro" id="IPR036938">
    <property type="entry name" value="PAP2/HPO_sf"/>
</dbReference>
<evidence type="ECO:0000259" key="2">
    <source>
        <dbReference type="Pfam" id="PF01569"/>
    </source>
</evidence>
<feature type="transmembrane region" description="Helical" evidence="1">
    <location>
        <begin position="121"/>
        <end position="141"/>
    </location>
</feature>
<organism evidence="3 4">
    <name type="scientific">Sinomonas halotolerans</name>
    <dbReference type="NCBI Taxonomy" id="1644133"/>
    <lineage>
        <taxon>Bacteria</taxon>
        <taxon>Bacillati</taxon>
        <taxon>Actinomycetota</taxon>
        <taxon>Actinomycetes</taxon>
        <taxon>Micrococcales</taxon>
        <taxon>Micrococcaceae</taxon>
        <taxon>Sinomonas</taxon>
    </lineage>
</organism>
<sequence length="247" mass="26370">MTVGVEGHRRRSVRQALRTKLARTEWEIPPSYRRGLYAGGAALMAAGAFLFLRIVADVQGSTGLASLDPAVTAWFVEHRSEAATVLAVVLATVFGPVAMPVIVVVVCGLWARKARWAWRPVLLAGAMLLGLVLVQLLTRVVNRPRPPEEIMLLGHDPTSSFPSGHITATADFMLVGEYLIVSRAFTLLRALMSTLLALAVIVAETGARLYLGYHWLTDGLGSGALSLVVFGAALIADAWHSVAGPPG</sequence>
<feature type="domain" description="Phosphatidic acid phosphatase type 2/haloperoxidase" evidence="2">
    <location>
        <begin position="121"/>
        <end position="234"/>
    </location>
</feature>
<feature type="transmembrane region" description="Helical" evidence="1">
    <location>
        <begin position="85"/>
        <end position="109"/>
    </location>
</feature>
<name>A0ABU9X6M9_9MICC</name>
<dbReference type="EMBL" id="JBDFRB010000017">
    <property type="protein sequence ID" value="MEN2745753.1"/>
    <property type="molecule type" value="Genomic_DNA"/>
</dbReference>
<dbReference type="PANTHER" id="PTHR14969">
    <property type="entry name" value="SPHINGOSINE-1-PHOSPHATE PHOSPHOHYDROLASE"/>
    <property type="match status" value="1"/>
</dbReference>
<feature type="transmembrane region" description="Helical" evidence="1">
    <location>
        <begin position="36"/>
        <end position="56"/>
    </location>
</feature>
<reference evidence="3 4" key="1">
    <citation type="submission" date="2024-05" db="EMBL/GenBank/DDBJ databases">
        <title>Sinomonas sp. nov., isolated from a waste landfill.</title>
        <authorList>
            <person name="Zhao Y."/>
        </authorList>
    </citation>
    <scope>NUCLEOTIDE SEQUENCE [LARGE SCALE GENOMIC DNA]</scope>
    <source>
        <strain evidence="3 4">CCTCC AB2014300</strain>
    </source>
</reference>
<evidence type="ECO:0000313" key="4">
    <source>
        <dbReference type="Proteomes" id="UP001422074"/>
    </source>
</evidence>
<dbReference type="PANTHER" id="PTHR14969:SF13">
    <property type="entry name" value="AT30094P"/>
    <property type="match status" value="1"/>
</dbReference>
<dbReference type="InterPro" id="IPR000326">
    <property type="entry name" value="PAP2/HPO"/>
</dbReference>
<dbReference type="SUPFAM" id="SSF48317">
    <property type="entry name" value="Acid phosphatase/Vanadium-dependent haloperoxidase"/>
    <property type="match status" value="1"/>
</dbReference>
<evidence type="ECO:0000313" key="3">
    <source>
        <dbReference type="EMBL" id="MEN2745753.1"/>
    </source>
</evidence>
<dbReference type="RefSeq" id="WP_345886294.1">
    <property type="nucleotide sequence ID" value="NZ_JBDFRB010000017.1"/>
</dbReference>
<dbReference type="Gene3D" id="1.20.144.10">
    <property type="entry name" value="Phosphatidic acid phosphatase type 2/haloperoxidase"/>
    <property type="match status" value="1"/>
</dbReference>
<gene>
    <name evidence="3" type="ORF">ABCQ75_14590</name>
</gene>
<evidence type="ECO:0000256" key="1">
    <source>
        <dbReference type="SAM" id="Phobius"/>
    </source>
</evidence>
<protein>
    <submittedName>
        <fullName evidence="3">Phosphatase PAP2 family protein</fullName>
    </submittedName>
</protein>
<feature type="transmembrane region" description="Helical" evidence="1">
    <location>
        <begin position="180"/>
        <end position="203"/>
    </location>
</feature>
<proteinExistence type="predicted"/>
<feature type="transmembrane region" description="Helical" evidence="1">
    <location>
        <begin position="215"/>
        <end position="236"/>
    </location>
</feature>